<dbReference type="Proteomes" id="UP000027265">
    <property type="component" value="Unassembled WGS sequence"/>
</dbReference>
<feature type="region of interest" description="Disordered" evidence="1">
    <location>
        <begin position="447"/>
        <end position="466"/>
    </location>
</feature>
<feature type="region of interest" description="Disordered" evidence="1">
    <location>
        <begin position="1"/>
        <end position="225"/>
    </location>
</feature>
<feature type="compositionally biased region" description="Polar residues" evidence="1">
    <location>
        <begin position="214"/>
        <end position="224"/>
    </location>
</feature>
<gene>
    <name evidence="2" type="ORF">JAAARDRAFT_187415</name>
</gene>
<evidence type="ECO:0000313" key="3">
    <source>
        <dbReference type="Proteomes" id="UP000027265"/>
    </source>
</evidence>
<protein>
    <submittedName>
        <fullName evidence="2">Uncharacterized protein</fullName>
    </submittedName>
</protein>
<organism evidence="2 3">
    <name type="scientific">Jaapia argillacea MUCL 33604</name>
    <dbReference type="NCBI Taxonomy" id="933084"/>
    <lineage>
        <taxon>Eukaryota</taxon>
        <taxon>Fungi</taxon>
        <taxon>Dikarya</taxon>
        <taxon>Basidiomycota</taxon>
        <taxon>Agaricomycotina</taxon>
        <taxon>Agaricomycetes</taxon>
        <taxon>Agaricomycetidae</taxon>
        <taxon>Jaapiales</taxon>
        <taxon>Jaapiaceae</taxon>
        <taxon>Jaapia</taxon>
    </lineage>
</organism>
<dbReference type="HOGENOM" id="CLU_586672_0_0_1"/>
<accession>A0A067QKJ9</accession>
<keyword evidence="3" id="KW-1185">Reference proteome</keyword>
<proteinExistence type="predicted"/>
<reference evidence="3" key="1">
    <citation type="journal article" date="2014" name="Proc. Natl. Acad. Sci. U.S.A.">
        <title>Extensive sampling of basidiomycete genomes demonstrates inadequacy of the white-rot/brown-rot paradigm for wood decay fungi.</title>
        <authorList>
            <person name="Riley R."/>
            <person name="Salamov A.A."/>
            <person name="Brown D.W."/>
            <person name="Nagy L.G."/>
            <person name="Floudas D."/>
            <person name="Held B.W."/>
            <person name="Levasseur A."/>
            <person name="Lombard V."/>
            <person name="Morin E."/>
            <person name="Otillar R."/>
            <person name="Lindquist E.A."/>
            <person name="Sun H."/>
            <person name="LaButti K.M."/>
            <person name="Schmutz J."/>
            <person name="Jabbour D."/>
            <person name="Luo H."/>
            <person name="Baker S.E."/>
            <person name="Pisabarro A.G."/>
            <person name="Walton J.D."/>
            <person name="Blanchette R.A."/>
            <person name="Henrissat B."/>
            <person name="Martin F."/>
            <person name="Cullen D."/>
            <person name="Hibbett D.S."/>
            <person name="Grigoriev I.V."/>
        </authorList>
    </citation>
    <scope>NUCLEOTIDE SEQUENCE [LARGE SCALE GENOMIC DNA]</scope>
    <source>
        <strain evidence="3">MUCL 33604</strain>
    </source>
</reference>
<evidence type="ECO:0000256" key="1">
    <source>
        <dbReference type="SAM" id="MobiDB-lite"/>
    </source>
</evidence>
<evidence type="ECO:0000313" key="2">
    <source>
        <dbReference type="EMBL" id="KDQ64032.1"/>
    </source>
</evidence>
<dbReference type="AlphaFoldDB" id="A0A067QKJ9"/>
<sequence>MLREPRRTAPTDSFGTKRISDAPPAISQGLHSPPIASRGGNDGARGGAPPVPTRPPSSRDQRSPPIASGSRGNGGREGAPPAPPPPPGSSNSSTDSSHRCFNSDDHDGRRPPPSNHGSNDGNSNRSGPPPTEDGSGGGAPGGHGTGPPGGGRRPPGGGGGPPVPLQNDDDDSSHNDGQPCGGLSYSPSNVRFDLGDDPMSSASQRPRPDRMSHAYSSTPRTYLNPTAIVDHPDGYEEESLTQIRVMIREQLNHGQPSQPLPKGVKTPAPYHWEGEDDIEKFENWFQFLLQWMSMQGLTGDQYDRTRVDFLGQFLRKQALSWFNHEIDTPNYYNRDLNFKRVVCALHTRFLHKATAQEAVHKFLSRKFSSETGVAVYYNALRHNAGHMVVAPDDYTFHREFLAGIPEEIRDLLMKNRGVNAKFTSSEAMYREVIEMETSLKFMARQRQLNGARQGKGKSSSNRCTKD</sequence>
<dbReference type="InParanoid" id="A0A067QKJ9"/>
<dbReference type="OrthoDB" id="3269984at2759"/>
<feature type="compositionally biased region" description="Basic and acidic residues" evidence="1">
    <location>
        <begin position="96"/>
        <end position="110"/>
    </location>
</feature>
<feature type="compositionally biased region" description="Gly residues" evidence="1">
    <location>
        <begin position="134"/>
        <end position="160"/>
    </location>
</feature>
<dbReference type="STRING" id="933084.A0A067QKJ9"/>
<dbReference type="EMBL" id="KL197709">
    <property type="protein sequence ID" value="KDQ64032.1"/>
    <property type="molecule type" value="Genomic_DNA"/>
</dbReference>
<name>A0A067QKJ9_9AGAM</name>
<feature type="compositionally biased region" description="Polar residues" evidence="1">
    <location>
        <begin position="115"/>
        <end position="126"/>
    </location>
</feature>